<evidence type="ECO:0000256" key="3">
    <source>
        <dbReference type="ARBA" id="ARBA00022630"/>
    </source>
</evidence>
<evidence type="ECO:0000259" key="6">
    <source>
        <dbReference type="Pfam" id="PF00441"/>
    </source>
</evidence>
<dbReference type="InterPro" id="IPR013786">
    <property type="entry name" value="AcylCoA_DH/ox_N"/>
</dbReference>
<dbReference type="EMBL" id="AQPF01000021">
    <property type="protein sequence ID" value="KAF0805052.1"/>
    <property type="molecule type" value="Genomic_DNA"/>
</dbReference>
<name>A0ABQ6Y7N2_9GAMM</name>
<dbReference type="CDD" id="cd00567">
    <property type="entry name" value="ACAD"/>
    <property type="match status" value="1"/>
</dbReference>
<evidence type="ECO:0000313" key="9">
    <source>
        <dbReference type="Proteomes" id="UP000771797"/>
    </source>
</evidence>
<dbReference type="Pfam" id="PF02771">
    <property type="entry name" value="Acyl-CoA_dh_N"/>
    <property type="match status" value="1"/>
</dbReference>
<sequence>MAFLNDDTRVMLEDSVDKFLNAHYDFHQRRTWVEKAPGYNREHWQRFAELGWLGLPFAERHGGLGGDITDTLGLMRRFGAALVVEPYLSVVGLGGQAIAQADNQDAADSLLPELVAGQAMPVLAWEESISRGNPEHLAASARRIDGGWRLEGEKVAVIGGDLATHFVVSAQTFEDDAGPVVELFLLQADELEVTGFPTMDGHRGARLTLAAVDVDEARRLTRDGHGAGVLRQVLEQGIMMMAAEGVGAMQTLLRRTLDYTRTRRQFGVPIASFQVLQHRMVDMYIAMKNLEHLLEATANRWDQSPSHARDSALLKAQLCQSGRYVGQQAVQLHGGIGMTDELDVGHYFKRLTALGLLFGDENYHLKRAWAAL</sequence>
<reference evidence="8 9" key="1">
    <citation type="submission" date="2012-09" db="EMBL/GenBank/DDBJ databases">
        <title>Genome Sequence of alkane-degrading Bacterium Alcanivorax sp. 6-D-6.</title>
        <authorList>
            <person name="Lai Q."/>
            <person name="Shao Z."/>
        </authorList>
    </citation>
    <scope>NUCLEOTIDE SEQUENCE [LARGE SCALE GENOMIC DNA]</scope>
    <source>
        <strain evidence="8 9">6-D-6</strain>
    </source>
</reference>
<dbReference type="SUPFAM" id="SSF47203">
    <property type="entry name" value="Acyl-CoA dehydrogenase C-terminal domain-like"/>
    <property type="match status" value="1"/>
</dbReference>
<dbReference type="InterPro" id="IPR009100">
    <property type="entry name" value="AcylCoA_DH/oxidase_NM_dom_sf"/>
</dbReference>
<dbReference type="Gene3D" id="1.10.540.10">
    <property type="entry name" value="Acyl-CoA dehydrogenase/oxidase, N-terminal domain"/>
    <property type="match status" value="1"/>
</dbReference>
<dbReference type="InterPro" id="IPR036250">
    <property type="entry name" value="AcylCo_DH-like_C"/>
</dbReference>
<dbReference type="PANTHER" id="PTHR43884">
    <property type="entry name" value="ACYL-COA DEHYDROGENASE"/>
    <property type="match status" value="1"/>
</dbReference>
<dbReference type="InterPro" id="IPR046373">
    <property type="entry name" value="Acyl-CoA_Oxase/DH_mid-dom_sf"/>
</dbReference>
<accession>A0ABQ6Y7N2</accession>
<keyword evidence="4" id="KW-0274">FAD</keyword>
<dbReference type="RefSeq" id="WP_159660958.1">
    <property type="nucleotide sequence ID" value="NZ_AQPF01000021.1"/>
</dbReference>
<protein>
    <submittedName>
        <fullName evidence="8">Pimeloyl-CoA dehydrogenase</fullName>
    </submittedName>
</protein>
<dbReference type="InterPro" id="IPR037069">
    <property type="entry name" value="AcylCoA_DH/ox_N_sf"/>
</dbReference>
<feature type="domain" description="Acyl-CoA dehydrogenase/oxidase C-terminal" evidence="6">
    <location>
        <begin position="224"/>
        <end position="366"/>
    </location>
</feature>
<keyword evidence="5" id="KW-0560">Oxidoreductase</keyword>
<comment type="caution">
    <text evidence="8">The sequence shown here is derived from an EMBL/GenBank/DDBJ whole genome shotgun (WGS) entry which is preliminary data.</text>
</comment>
<evidence type="ECO:0000256" key="2">
    <source>
        <dbReference type="ARBA" id="ARBA00009347"/>
    </source>
</evidence>
<keyword evidence="9" id="KW-1185">Reference proteome</keyword>
<dbReference type="InterPro" id="IPR009075">
    <property type="entry name" value="AcylCo_DH/oxidase_C"/>
</dbReference>
<feature type="domain" description="Acyl-CoA dehydrogenase/oxidase N-terminal" evidence="7">
    <location>
        <begin position="8"/>
        <end position="117"/>
    </location>
</feature>
<proteinExistence type="inferred from homology"/>
<dbReference type="Gene3D" id="1.20.140.10">
    <property type="entry name" value="Butyryl-CoA Dehydrogenase, subunit A, domain 3"/>
    <property type="match status" value="1"/>
</dbReference>
<evidence type="ECO:0000256" key="4">
    <source>
        <dbReference type="ARBA" id="ARBA00022827"/>
    </source>
</evidence>
<dbReference type="Proteomes" id="UP000771797">
    <property type="component" value="Unassembled WGS sequence"/>
</dbReference>
<evidence type="ECO:0000259" key="7">
    <source>
        <dbReference type="Pfam" id="PF02771"/>
    </source>
</evidence>
<dbReference type="SUPFAM" id="SSF56645">
    <property type="entry name" value="Acyl-CoA dehydrogenase NM domain-like"/>
    <property type="match status" value="1"/>
</dbReference>
<gene>
    <name evidence="8" type="ORF">A6D6_02562</name>
</gene>
<comment type="similarity">
    <text evidence="2">Belongs to the acyl-CoA dehydrogenase family.</text>
</comment>
<dbReference type="Gene3D" id="2.40.110.10">
    <property type="entry name" value="Butyryl-CoA Dehydrogenase, subunit A, domain 2"/>
    <property type="match status" value="1"/>
</dbReference>
<comment type="cofactor">
    <cofactor evidence="1">
        <name>FAD</name>
        <dbReference type="ChEBI" id="CHEBI:57692"/>
    </cofactor>
</comment>
<evidence type="ECO:0000256" key="5">
    <source>
        <dbReference type="ARBA" id="ARBA00023002"/>
    </source>
</evidence>
<dbReference type="PANTHER" id="PTHR43884:SF20">
    <property type="entry name" value="ACYL-COA DEHYDROGENASE FADE28"/>
    <property type="match status" value="1"/>
</dbReference>
<dbReference type="Pfam" id="PF00441">
    <property type="entry name" value="Acyl-CoA_dh_1"/>
    <property type="match status" value="1"/>
</dbReference>
<evidence type="ECO:0000313" key="8">
    <source>
        <dbReference type="EMBL" id="KAF0805052.1"/>
    </source>
</evidence>
<keyword evidence="3" id="KW-0285">Flavoprotein</keyword>
<evidence type="ECO:0000256" key="1">
    <source>
        <dbReference type="ARBA" id="ARBA00001974"/>
    </source>
</evidence>
<organism evidence="8 9">
    <name type="scientific">Alcanivorax xiamenensis</name>
    <dbReference type="NCBI Taxonomy" id="1177156"/>
    <lineage>
        <taxon>Bacteria</taxon>
        <taxon>Pseudomonadati</taxon>
        <taxon>Pseudomonadota</taxon>
        <taxon>Gammaproteobacteria</taxon>
        <taxon>Oceanospirillales</taxon>
        <taxon>Alcanivoracaceae</taxon>
        <taxon>Alcanivorax</taxon>
    </lineage>
</organism>